<dbReference type="HOGENOM" id="CLU_062004_0_0_1"/>
<gene>
    <name evidence="1" type="ORF">PFICI_04739</name>
</gene>
<dbReference type="OMA" id="EHNCSGK"/>
<evidence type="ECO:0000313" key="1">
    <source>
        <dbReference type="EMBL" id="ETS82863.1"/>
    </source>
</evidence>
<reference evidence="2" key="1">
    <citation type="journal article" date="2015" name="BMC Genomics">
        <title>Genomic and transcriptomic analysis of the endophytic fungus Pestalotiopsis fici reveals its lifestyle and high potential for synthesis of natural products.</title>
        <authorList>
            <person name="Wang X."/>
            <person name="Zhang X."/>
            <person name="Liu L."/>
            <person name="Xiang M."/>
            <person name="Wang W."/>
            <person name="Sun X."/>
            <person name="Che Y."/>
            <person name="Guo L."/>
            <person name="Liu G."/>
            <person name="Guo L."/>
            <person name="Wang C."/>
            <person name="Yin W.B."/>
            <person name="Stadler M."/>
            <person name="Zhang X."/>
            <person name="Liu X."/>
        </authorList>
    </citation>
    <scope>NUCLEOTIDE SEQUENCE [LARGE SCALE GENOMIC DNA]</scope>
    <source>
        <strain evidence="2">W106-1 / CGMCC3.15140</strain>
    </source>
</reference>
<dbReference type="PANTHER" id="PTHR42110:SF1">
    <property type="entry name" value="L-ASPARAGINASE, PUTATIVE (AFU_ORTHOLOGUE AFUA_3G11890)-RELATED"/>
    <property type="match status" value="1"/>
</dbReference>
<dbReference type="InParanoid" id="W3X9S6"/>
<dbReference type="GeneID" id="19269752"/>
<dbReference type="InterPro" id="IPR010349">
    <property type="entry name" value="Asparaginase_II"/>
</dbReference>
<dbReference type="PANTHER" id="PTHR42110">
    <property type="entry name" value="L-ASPARAGINASE, PUTATIVE (AFU_ORTHOLOGUE AFUA_3G11890)-RELATED"/>
    <property type="match status" value="1"/>
</dbReference>
<proteinExistence type="predicted"/>
<name>W3X9S6_PESFW</name>
<dbReference type="OrthoDB" id="2588474at2759"/>
<dbReference type="Proteomes" id="UP000030651">
    <property type="component" value="Unassembled WGS sequence"/>
</dbReference>
<keyword evidence="2" id="KW-1185">Reference proteome</keyword>
<organism evidence="1 2">
    <name type="scientific">Pestalotiopsis fici (strain W106-1 / CGMCC3.15140)</name>
    <dbReference type="NCBI Taxonomy" id="1229662"/>
    <lineage>
        <taxon>Eukaryota</taxon>
        <taxon>Fungi</taxon>
        <taxon>Dikarya</taxon>
        <taxon>Ascomycota</taxon>
        <taxon>Pezizomycotina</taxon>
        <taxon>Sordariomycetes</taxon>
        <taxon>Xylariomycetidae</taxon>
        <taxon>Amphisphaeriales</taxon>
        <taxon>Sporocadaceae</taxon>
        <taxon>Pestalotiopsis</taxon>
    </lineage>
</organism>
<accession>W3X9S6</accession>
<dbReference type="Pfam" id="PF06089">
    <property type="entry name" value="Asparaginase_II"/>
    <property type="match status" value="1"/>
</dbReference>
<evidence type="ECO:0008006" key="3">
    <source>
        <dbReference type="Google" id="ProtNLM"/>
    </source>
</evidence>
<dbReference type="EMBL" id="KI912111">
    <property type="protein sequence ID" value="ETS82863.1"/>
    <property type="molecule type" value="Genomic_DNA"/>
</dbReference>
<dbReference type="RefSeq" id="XP_007831511.1">
    <property type="nucleotide sequence ID" value="XM_007833320.1"/>
</dbReference>
<dbReference type="KEGG" id="pfy:PFICI_04739"/>
<dbReference type="AlphaFoldDB" id="W3X9S6"/>
<dbReference type="eggNOG" id="ENOG502S95P">
    <property type="taxonomic scope" value="Eukaryota"/>
</dbReference>
<protein>
    <recommendedName>
        <fullName evidence="3">L-asparaginase II</fullName>
    </recommendedName>
</protein>
<evidence type="ECO:0000313" key="2">
    <source>
        <dbReference type="Proteomes" id="UP000030651"/>
    </source>
</evidence>
<sequence>MHHRDCVVTDRGGVIENRHQVHAAVVDAKGKLLFAVGNPHRVTLARSAAKPAQTLAILETGAFDPTVSEGADIALMCASHSAEDRHLQRTYDMLKRIGAEEEDLRCGGHAALSDKVNRMWIKNDFVPGPATNNCSGKHCGMIAGSKALGASVENYHLPDHPMQMRVKQVVSDLTAPNIGNDEVQWALDGCNLPAPAFPLRCLAGMYASFADAADGNHDIKTERHDHMARVFNSMVEFPEYVGGDDRYCTELMRAYAPSLIGKLGADGCYGVGIRASADTERLGATGALGIAVKIEDGSIEILYAAVTEILEQLQIGTSEQRKKLDHFHHLERRNTVNTVTGKVTLAFSVRPNDEGAQAL</sequence>